<dbReference type="Pfam" id="PF17919">
    <property type="entry name" value="RT_RNaseH_2"/>
    <property type="match status" value="1"/>
</dbReference>
<dbReference type="SUPFAM" id="SSF56672">
    <property type="entry name" value="DNA/RNA polymerases"/>
    <property type="match status" value="1"/>
</dbReference>
<keyword evidence="3" id="KW-0540">Nuclease</keyword>
<evidence type="ECO:0000256" key="3">
    <source>
        <dbReference type="ARBA" id="ARBA00022722"/>
    </source>
</evidence>
<dbReference type="InterPro" id="IPR050951">
    <property type="entry name" value="Retrovirus_Pol_polyprotein"/>
</dbReference>
<evidence type="ECO:0000259" key="6">
    <source>
        <dbReference type="PROSITE" id="PS50994"/>
    </source>
</evidence>
<dbReference type="InterPro" id="IPR012337">
    <property type="entry name" value="RNaseH-like_sf"/>
</dbReference>
<evidence type="ECO:0000256" key="1">
    <source>
        <dbReference type="ARBA" id="ARBA00012493"/>
    </source>
</evidence>
<dbReference type="Gene3D" id="3.30.70.270">
    <property type="match status" value="1"/>
</dbReference>
<dbReference type="EMBL" id="BMAU01021353">
    <property type="protein sequence ID" value="GFY19455.1"/>
    <property type="molecule type" value="Genomic_DNA"/>
</dbReference>
<dbReference type="InterPro" id="IPR036397">
    <property type="entry name" value="RNaseH_sf"/>
</dbReference>
<evidence type="ECO:0000256" key="2">
    <source>
        <dbReference type="ARBA" id="ARBA00022695"/>
    </source>
</evidence>
<organism evidence="7 8">
    <name type="scientific">Trichonephila clavipes</name>
    <name type="common">Golden silk orbweaver</name>
    <name type="synonym">Nephila clavipes</name>
    <dbReference type="NCBI Taxonomy" id="2585209"/>
    <lineage>
        <taxon>Eukaryota</taxon>
        <taxon>Metazoa</taxon>
        <taxon>Ecdysozoa</taxon>
        <taxon>Arthropoda</taxon>
        <taxon>Chelicerata</taxon>
        <taxon>Arachnida</taxon>
        <taxon>Araneae</taxon>
        <taxon>Araneomorphae</taxon>
        <taxon>Entelegynae</taxon>
        <taxon>Araneoidea</taxon>
        <taxon>Nephilidae</taxon>
        <taxon>Trichonephila</taxon>
    </lineage>
</organism>
<dbReference type="GO" id="GO:0004519">
    <property type="term" value="F:endonuclease activity"/>
    <property type="evidence" value="ECO:0007669"/>
    <property type="project" value="UniProtKB-KW"/>
</dbReference>
<reference evidence="7" key="1">
    <citation type="submission" date="2020-08" db="EMBL/GenBank/DDBJ databases">
        <title>Multicomponent nature underlies the extraordinary mechanical properties of spider dragline silk.</title>
        <authorList>
            <person name="Kono N."/>
            <person name="Nakamura H."/>
            <person name="Mori M."/>
            <person name="Yoshida Y."/>
            <person name="Ohtoshi R."/>
            <person name="Malay A.D."/>
            <person name="Moran D.A.P."/>
            <person name="Tomita M."/>
            <person name="Numata K."/>
            <person name="Arakawa K."/>
        </authorList>
    </citation>
    <scope>NUCLEOTIDE SEQUENCE</scope>
</reference>
<sequence length="507" mass="59489">MPLNNLLKKNQNWNWTPECQQSFQKLKDSLISKPILAIFNPNYPCHLYADASKTAISCILKQQKPNGNQHPIAFHSRRLRNYEINYTITELECLAIIDSLDKFHCYLHGSHFTVHTDHNALVWLKIFKNPTGRLFRWSLKVSMYDFDIKYKKGSTNVEADMLTRNPIAYHIINTPPEPLLYINEISHFQNIENTSAPKCFKRDGVFVVKRQGLTKIIVPKALRVKLMETTHKKFGHPGVATMLKLISPQYYWINIITDIRNYVKHCETCQINKKSHQRKYGLIQSLPLCEKPFELLSIDSVGGLNYYNSVKKYLHIIIDHATRYIWTFPSKNATTDAYINCLRQIFQNHIREKILSDRNTAFTSSKFKHFLKHNNVTQLLTTSHRPQTNGKVERVNQTIITRLKWEISNSSNKVPWTKILEKVTHQYNQTPHTITGFPPTYLIYGNLPFEISLKDNEIYPPLEEARKLAKERTEQYYKINKIRYDKKFQEADFKVSALISFFWFLTS</sequence>
<dbReference type="InterPro" id="IPR043128">
    <property type="entry name" value="Rev_trsase/Diguanyl_cyclase"/>
</dbReference>
<dbReference type="InterPro" id="IPR001584">
    <property type="entry name" value="Integrase_cat-core"/>
</dbReference>
<dbReference type="CDD" id="cd09274">
    <property type="entry name" value="RNase_HI_RT_Ty3"/>
    <property type="match status" value="1"/>
</dbReference>
<dbReference type="EC" id="2.7.7.49" evidence="1"/>
<dbReference type="PROSITE" id="PS50994">
    <property type="entry name" value="INTEGRASE"/>
    <property type="match status" value="1"/>
</dbReference>
<proteinExistence type="predicted"/>
<gene>
    <name evidence="7" type="primary">TY3B-G</name>
    <name evidence="7" type="ORF">TNCV_4646311</name>
</gene>
<keyword evidence="2" id="KW-0808">Transferase</keyword>
<evidence type="ECO:0000313" key="8">
    <source>
        <dbReference type="Proteomes" id="UP000887159"/>
    </source>
</evidence>
<dbReference type="InterPro" id="IPR043502">
    <property type="entry name" value="DNA/RNA_pol_sf"/>
</dbReference>
<dbReference type="AlphaFoldDB" id="A0A8X6SY05"/>
<feature type="domain" description="Integrase catalytic" evidence="6">
    <location>
        <begin position="288"/>
        <end position="447"/>
    </location>
</feature>
<dbReference type="InterPro" id="IPR041588">
    <property type="entry name" value="Integrase_H2C2"/>
</dbReference>
<dbReference type="FunFam" id="3.10.20.370:FF:000001">
    <property type="entry name" value="Retrovirus-related Pol polyprotein from transposon 17.6-like protein"/>
    <property type="match status" value="1"/>
</dbReference>
<dbReference type="Pfam" id="PF17921">
    <property type="entry name" value="Integrase_H2C2"/>
    <property type="match status" value="1"/>
</dbReference>
<accession>A0A8X6SY05</accession>
<dbReference type="FunFam" id="1.10.340.70:FF:000001">
    <property type="entry name" value="Retrovirus-related Pol polyprotein from transposon gypsy-like Protein"/>
    <property type="match status" value="1"/>
</dbReference>
<dbReference type="Gene3D" id="1.10.340.70">
    <property type="match status" value="1"/>
</dbReference>
<dbReference type="GO" id="GO:0015074">
    <property type="term" value="P:DNA integration"/>
    <property type="evidence" value="ECO:0007669"/>
    <property type="project" value="InterPro"/>
</dbReference>
<keyword evidence="4" id="KW-0378">Hydrolase</keyword>
<dbReference type="GO" id="GO:0003676">
    <property type="term" value="F:nucleic acid binding"/>
    <property type="evidence" value="ECO:0007669"/>
    <property type="project" value="InterPro"/>
</dbReference>
<dbReference type="InterPro" id="IPR041577">
    <property type="entry name" value="RT_RNaseH_2"/>
</dbReference>
<protein>
    <recommendedName>
        <fullName evidence="1">RNA-directed DNA polymerase</fullName>
        <ecNumber evidence="1">2.7.7.49</ecNumber>
    </recommendedName>
</protein>
<keyword evidence="8" id="KW-1185">Reference proteome</keyword>
<dbReference type="PANTHER" id="PTHR37984">
    <property type="entry name" value="PROTEIN CBG26694"/>
    <property type="match status" value="1"/>
</dbReference>
<evidence type="ECO:0000313" key="7">
    <source>
        <dbReference type="EMBL" id="GFY19455.1"/>
    </source>
</evidence>
<dbReference type="Gene3D" id="3.30.420.10">
    <property type="entry name" value="Ribonuclease H-like superfamily/Ribonuclease H"/>
    <property type="match status" value="1"/>
</dbReference>
<dbReference type="GO" id="GO:0003964">
    <property type="term" value="F:RNA-directed DNA polymerase activity"/>
    <property type="evidence" value="ECO:0007669"/>
    <property type="project" value="UniProtKB-KW"/>
</dbReference>
<dbReference type="Proteomes" id="UP000887159">
    <property type="component" value="Unassembled WGS sequence"/>
</dbReference>
<dbReference type="PANTHER" id="PTHR37984:SF15">
    <property type="entry name" value="INTEGRASE CATALYTIC DOMAIN-CONTAINING PROTEIN"/>
    <property type="match status" value="1"/>
</dbReference>
<keyword evidence="2" id="KW-0548">Nucleotidyltransferase</keyword>
<keyword evidence="5" id="KW-0695">RNA-directed DNA polymerase</keyword>
<dbReference type="GO" id="GO:0042575">
    <property type="term" value="C:DNA polymerase complex"/>
    <property type="evidence" value="ECO:0007669"/>
    <property type="project" value="UniProtKB-ARBA"/>
</dbReference>
<comment type="caution">
    <text evidence="7">The sequence shown here is derived from an EMBL/GenBank/DDBJ whole genome shotgun (WGS) entry which is preliminary data.</text>
</comment>
<dbReference type="SUPFAM" id="SSF53098">
    <property type="entry name" value="Ribonuclease H-like"/>
    <property type="match status" value="1"/>
</dbReference>
<dbReference type="Pfam" id="PF00665">
    <property type="entry name" value="rve"/>
    <property type="match status" value="1"/>
</dbReference>
<name>A0A8X6SY05_TRICX</name>
<keyword evidence="4" id="KW-0255">Endonuclease</keyword>
<evidence type="ECO:0000256" key="4">
    <source>
        <dbReference type="ARBA" id="ARBA00022759"/>
    </source>
</evidence>
<evidence type="ECO:0000256" key="5">
    <source>
        <dbReference type="ARBA" id="ARBA00022918"/>
    </source>
</evidence>